<comment type="caution">
    <text evidence="1">The sequence shown here is derived from an EMBL/GenBank/DDBJ whole genome shotgun (WGS) entry which is preliminary data.</text>
</comment>
<protein>
    <submittedName>
        <fullName evidence="1">Uncharacterized protein</fullName>
    </submittedName>
</protein>
<organism evidence="1 2">
    <name type="scientific">Mesorhizobium escarrei</name>
    <dbReference type="NCBI Taxonomy" id="666018"/>
    <lineage>
        <taxon>Bacteria</taxon>
        <taxon>Pseudomonadati</taxon>
        <taxon>Pseudomonadota</taxon>
        <taxon>Alphaproteobacteria</taxon>
        <taxon>Hyphomicrobiales</taxon>
        <taxon>Phyllobacteriaceae</taxon>
        <taxon>Mesorhizobium</taxon>
    </lineage>
</organism>
<proteinExistence type="predicted"/>
<reference evidence="1 2" key="1">
    <citation type="submission" date="2022-03" db="EMBL/GenBank/DDBJ databases">
        <authorList>
            <person name="Brunel B."/>
        </authorList>
    </citation>
    <scope>NUCLEOTIDE SEQUENCE [LARGE SCALE GENOMIC DNA]</scope>
    <source>
        <strain evidence="1">STM5069sample</strain>
    </source>
</reference>
<dbReference type="EMBL" id="CAKXZT010000010">
    <property type="protein sequence ID" value="CAH2395365.1"/>
    <property type="molecule type" value="Genomic_DNA"/>
</dbReference>
<evidence type="ECO:0000313" key="2">
    <source>
        <dbReference type="Proteomes" id="UP001153050"/>
    </source>
</evidence>
<keyword evidence="2" id="KW-1185">Reference proteome</keyword>
<accession>A0ABN8JE23</accession>
<name>A0ABN8JE23_9HYPH</name>
<gene>
    <name evidence="1" type="ORF">MES5069_1070002</name>
</gene>
<dbReference type="Proteomes" id="UP001153050">
    <property type="component" value="Unassembled WGS sequence"/>
</dbReference>
<evidence type="ECO:0000313" key="1">
    <source>
        <dbReference type="EMBL" id="CAH2395365.1"/>
    </source>
</evidence>
<sequence>MQSFAPFGGAGYGVSFGRASQPAGARRRRNYQSTDHSVQVYLRLAKCYLHWVVARGRVEPNELERELPHDHACKAEVLAANDDRPTDLPLTMRTNLPVAQTLKRFSVQAIDGRHIPAPMMEADDEHDAQAALKELSTRMPQRHLMLCDGLQVIAERQQQTRYGRH</sequence>